<organism evidence="2 3">
    <name type="scientific">Trichinella pseudospiralis</name>
    <name type="common">Parasitic roundworm</name>
    <dbReference type="NCBI Taxonomy" id="6337"/>
    <lineage>
        <taxon>Eukaryota</taxon>
        <taxon>Metazoa</taxon>
        <taxon>Ecdysozoa</taxon>
        <taxon>Nematoda</taxon>
        <taxon>Enoplea</taxon>
        <taxon>Dorylaimia</taxon>
        <taxon>Trichinellida</taxon>
        <taxon>Trichinellidae</taxon>
        <taxon>Trichinella</taxon>
    </lineage>
</organism>
<dbReference type="EMBL" id="JYDT01000071">
    <property type="protein sequence ID" value="KRY86445.1"/>
    <property type="molecule type" value="Genomic_DNA"/>
</dbReference>
<reference evidence="2 3" key="1">
    <citation type="submission" date="2015-01" db="EMBL/GenBank/DDBJ databases">
        <title>Evolution of Trichinella species and genotypes.</title>
        <authorList>
            <person name="Korhonen P.K."/>
            <person name="Edoardo P."/>
            <person name="Giuseppe L.R."/>
            <person name="Gasser R.B."/>
        </authorList>
    </citation>
    <scope>NUCLEOTIDE SEQUENCE [LARGE SCALE GENOMIC DNA]</scope>
    <source>
        <strain evidence="2">ISS470</strain>
    </source>
</reference>
<keyword evidence="1" id="KW-0812">Transmembrane</keyword>
<feature type="transmembrane region" description="Helical" evidence="1">
    <location>
        <begin position="86"/>
        <end position="107"/>
    </location>
</feature>
<proteinExistence type="predicted"/>
<accession>A0A0V1FK60</accession>
<comment type="caution">
    <text evidence="2">The sequence shown here is derived from an EMBL/GenBank/DDBJ whole genome shotgun (WGS) entry which is preliminary data.</text>
</comment>
<keyword evidence="3" id="KW-1185">Reference proteome</keyword>
<keyword evidence="1" id="KW-0472">Membrane</keyword>
<dbReference type="AlphaFoldDB" id="A0A0V1FK60"/>
<protein>
    <submittedName>
        <fullName evidence="2">Uncharacterized protein</fullName>
    </submittedName>
</protein>
<dbReference type="Proteomes" id="UP000054995">
    <property type="component" value="Unassembled WGS sequence"/>
</dbReference>
<evidence type="ECO:0000313" key="2">
    <source>
        <dbReference type="EMBL" id="KRY86445.1"/>
    </source>
</evidence>
<evidence type="ECO:0000313" key="3">
    <source>
        <dbReference type="Proteomes" id="UP000054995"/>
    </source>
</evidence>
<evidence type="ECO:0000256" key="1">
    <source>
        <dbReference type="SAM" id="Phobius"/>
    </source>
</evidence>
<sequence>MITETKADWLLDQHSPSAHEEIYRFMSEFCFIVYVDERILNEQAVIVEKLVKRKEICELIVDMLRKSFFAAGSRAASQSVRQPNHALLLLLACFLITHFLFLLAKLYEIGNGMIILR</sequence>
<keyword evidence="1" id="KW-1133">Transmembrane helix</keyword>
<name>A0A0V1FK60_TRIPS</name>
<gene>
    <name evidence="2" type="ORF">T4D_2136</name>
</gene>